<proteinExistence type="predicted"/>
<accession>A0A4R2GSQ0</accession>
<keyword evidence="3" id="KW-1185">Reference proteome</keyword>
<dbReference type="SUPFAM" id="SSF51735">
    <property type="entry name" value="NAD(P)-binding Rossmann-fold domains"/>
    <property type="match status" value="1"/>
</dbReference>
<dbReference type="RefSeq" id="WP_245514314.1">
    <property type="nucleotide sequence ID" value="NZ_JBHUNN010000002.1"/>
</dbReference>
<dbReference type="InterPro" id="IPR016040">
    <property type="entry name" value="NAD(P)-bd_dom"/>
</dbReference>
<dbReference type="Proteomes" id="UP000294881">
    <property type="component" value="Unassembled WGS sequence"/>
</dbReference>
<gene>
    <name evidence="2" type="ORF">EV666_10681</name>
</gene>
<evidence type="ECO:0000313" key="3">
    <source>
        <dbReference type="Proteomes" id="UP000294881"/>
    </source>
</evidence>
<dbReference type="Pfam" id="PF13460">
    <property type="entry name" value="NAD_binding_10"/>
    <property type="match status" value="1"/>
</dbReference>
<dbReference type="EMBL" id="SLWL01000006">
    <property type="protein sequence ID" value="TCO13371.1"/>
    <property type="molecule type" value="Genomic_DNA"/>
</dbReference>
<evidence type="ECO:0000259" key="1">
    <source>
        <dbReference type="Pfam" id="PF13460"/>
    </source>
</evidence>
<protein>
    <submittedName>
        <fullName evidence="2">Putative NAD(P)-binding protein</fullName>
    </submittedName>
</protein>
<evidence type="ECO:0000313" key="2">
    <source>
        <dbReference type="EMBL" id="TCO13371.1"/>
    </source>
</evidence>
<reference evidence="2 3" key="1">
    <citation type="submission" date="2019-03" db="EMBL/GenBank/DDBJ databases">
        <title>Genomic Encyclopedia of Type Strains, Phase IV (KMG-IV): sequencing the most valuable type-strain genomes for metagenomic binning, comparative biology and taxonomic classification.</title>
        <authorList>
            <person name="Goeker M."/>
        </authorList>
    </citation>
    <scope>NUCLEOTIDE SEQUENCE [LARGE SCALE GENOMIC DNA]</scope>
    <source>
        <strain evidence="2 3">DSM 22958</strain>
    </source>
</reference>
<feature type="domain" description="NAD(P)-binding" evidence="1">
    <location>
        <begin position="2"/>
        <end position="74"/>
    </location>
</feature>
<name>A0A4R2GSQ0_9HYPH</name>
<sequence>MTLFVRDADKLSSVPTKASVFQDDVDVLDRSAFDEAIAGQDVVYANLTGENLDDQARSVVASMHAAGVKRLIFVLDKPFRGTVVPSVADHMDNAADDAPVVDPRCAV</sequence>
<dbReference type="Gene3D" id="3.40.50.720">
    <property type="entry name" value="NAD(P)-binding Rossmann-like Domain"/>
    <property type="match status" value="1"/>
</dbReference>
<dbReference type="AlphaFoldDB" id="A0A4R2GSQ0"/>
<comment type="caution">
    <text evidence="2">The sequence shown here is derived from an EMBL/GenBank/DDBJ whole genome shotgun (WGS) entry which is preliminary data.</text>
</comment>
<dbReference type="InterPro" id="IPR036291">
    <property type="entry name" value="NAD(P)-bd_dom_sf"/>
</dbReference>
<organism evidence="2 3">
    <name type="scientific">Camelimonas lactis</name>
    <dbReference type="NCBI Taxonomy" id="659006"/>
    <lineage>
        <taxon>Bacteria</taxon>
        <taxon>Pseudomonadati</taxon>
        <taxon>Pseudomonadota</taxon>
        <taxon>Alphaproteobacteria</taxon>
        <taxon>Hyphomicrobiales</taxon>
        <taxon>Chelatococcaceae</taxon>
        <taxon>Camelimonas</taxon>
    </lineage>
</organism>